<dbReference type="SUPFAM" id="SSF52151">
    <property type="entry name" value="FabD/lysophospholipase-like"/>
    <property type="match status" value="1"/>
</dbReference>
<name>A0ABT4JA37_9RHOB</name>
<dbReference type="PANTHER" id="PTHR43775:SF37">
    <property type="entry name" value="SI:DKEY-61P9.11"/>
    <property type="match status" value="1"/>
</dbReference>
<dbReference type="InterPro" id="IPR020841">
    <property type="entry name" value="PKS_Beta-ketoAc_synthase_dom"/>
</dbReference>
<dbReference type="InterPro" id="IPR009081">
    <property type="entry name" value="PP-bd_ACP"/>
</dbReference>
<evidence type="ECO:0000256" key="2">
    <source>
        <dbReference type="ARBA" id="ARBA00022553"/>
    </source>
</evidence>
<evidence type="ECO:0000256" key="4">
    <source>
        <dbReference type="PROSITE-ProRule" id="PRU01363"/>
    </source>
</evidence>
<feature type="domain" description="PKS/mFAS DH" evidence="7">
    <location>
        <begin position="1380"/>
        <end position="1664"/>
    </location>
</feature>
<dbReference type="InterPro" id="IPR014031">
    <property type="entry name" value="Ketoacyl_synth_C"/>
</dbReference>
<dbReference type="Pfam" id="PF00698">
    <property type="entry name" value="Acyl_transf_1"/>
    <property type="match status" value="1"/>
</dbReference>
<proteinExistence type="predicted"/>
<dbReference type="InterPro" id="IPR016039">
    <property type="entry name" value="Thiolase-like"/>
</dbReference>
<comment type="caution">
    <text evidence="8">The sequence shown here is derived from an EMBL/GenBank/DDBJ whole genome shotgun (WGS) entry which is preliminary data.</text>
</comment>
<dbReference type="InterPro" id="IPR049552">
    <property type="entry name" value="PKS_DH_N"/>
</dbReference>
<dbReference type="InterPro" id="IPR014030">
    <property type="entry name" value="Ketoacyl_synth_N"/>
</dbReference>
<dbReference type="Pfam" id="PF14765">
    <property type="entry name" value="PS-DH"/>
    <property type="match status" value="1"/>
</dbReference>
<keyword evidence="3" id="KW-0808">Transferase</keyword>
<dbReference type="Pfam" id="PF08659">
    <property type="entry name" value="KR"/>
    <property type="match status" value="1"/>
</dbReference>
<evidence type="ECO:0000256" key="3">
    <source>
        <dbReference type="ARBA" id="ARBA00022679"/>
    </source>
</evidence>
<dbReference type="InterPro" id="IPR050091">
    <property type="entry name" value="PKS_NRPS_Biosynth_Enz"/>
</dbReference>
<dbReference type="Pfam" id="PF21089">
    <property type="entry name" value="PKS_DH_N"/>
    <property type="match status" value="1"/>
</dbReference>
<dbReference type="CDD" id="cd00833">
    <property type="entry name" value="PKS"/>
    <property type="match status" value="1"/>
</dbReference>
<dbReference type="Pfam" id="PF00109">
    <property type="entry name" value="ketoacyl-synt"/>
    <property type="match status" value="1"/>
</dbReference>
<dbReference type="InterPro" id="IPR036736">
    <property type="entry name" value="ACP-like_sf"/>
</dbReference>
<protein>
    <submittedName>
        <fullName evidence="8">SDR family NAD(P)-dependent oxidoreductase</fullName>
    </submittedName>
</protein>
<dbReference type="Gene3D" id="1.10.1200.10">
    <property type="entry name" value="ACP-like"/>
    <property type="match status" value="1"/>
</dbReference>
<dbReference type="Gene3D" id="3.40.47.10">
    <property type="match status" value="1"/>
</dbReference>
<dbReference type="Pfam" id="PF00975">
    <property type="entry name" value="Thioesterase"/>
    <property type="match status" value="1"/>
</dbReference>
<feature type="active site" description="Proton acceptor; for dehydratase activity" evidence="4">
    <location>
        <position position="1409"/>
    </location>
</feature>
<evidence type="ECO:0000313" key="9">
    <source>
        <dbReference type="Proteomes" id="UP001149822"/>
    </source>
</evidence>
<dbReference type="SMART" id="SM00823">
    <property type="entry name" value="PKS_PP"/>
    <property type="match status" value="1"/>
</dbReference>
<dbReference type="RefSeq" id="WP_268943399.1">
    <property type="nucleotide sequence ID" value="NZ_JAPTYD010000034.1"/>
</dbReference>
<dbReference type="PROSITE" id="PS00606">
    <property type="entry name" value="KS3_1"/>
    <property type="match status" value="1"/>
</dbReference>
<dbReference type="InterPro" id="IPR013968">
    <property type="entry name" value="PKS_KR"/>
</dbReference>
<dbReference type="Gene3D" id="3.40.50.1820">
    <property type="entry name" value="alpha/beta hydrolase"/>
    <property type="match status" value="1"/>
</dbReference>
<dbReference type="Gene3D" id="3.40.50.720">
    <property type="entry name" value="NAD(P)-binding Rossmann-like Domain"/>
    <property type="match status" value="1"/>
</dbReference>
<sequence length="2141" mass="230191">MTISDSSSSLNSVGDIAIVGMALQVPGALNPGKFWTNLRNGVESITRLSPAQLLERGEVHARIGDPRYVPASAILEGFDSFDADFFGLSPKDAAIMDPQHRKFLECCWQAIEDAGHTPESLGPTGVFGGCGMGSYFYFNVMTNRELVDNTGTFLLRHTGNDKDFLATRVSHIFDLRGPSINVQTACSTSLVAVHQACQSLLNGECDAALAGGVTIELPHGRGYIYNPNEILSPDGHCHAFDHRAQGTVFGSGASAVLLRRLEDAVRDRDHIWAVIKGTAVNNDGADKAGYLAPSVGGQAQAVVEAHHAAGIGGDGIDYVECHGTGTALGDPIEVAALTEAFARTARGPARARIGSVKTNIGHLDTAAGAVGLIKVALSLHHGEMPPSLGYEAPNPAIDFEASPFTVNDQLTPFADHGRPRRAAVNSLGVGGTNAHAVLEAAPPRQDSTESDWPFQLLVLSGRSRAALDGNAAALAEYLRKNPEVHLADVAWTLKEGRRHFNMRRVLVARDAASAAELLESADSRRVFNHDLVASGGASVAFLFPGGGAQYAGMARDLYATEPEFRDWMDKGLETLGGLTGSDPRPLWLPDHGQEPEANTALTQPSVQLPLLFITEYALARLFMSWGVQPSALGGHSMGENTAACLAGVFSFEHAIRLVLLRGQLFDRVAAGGMLSVSLPAAEAMAEAGEGLDLAAVNGPSLSVLSGPLEHVDALQELLTGREIECQRIAIDIAAHSRMLEPILEEWRAFLCSIPLSAPTIPVVSNQTGTWLTADQATDPEYWVAHLRGTVNFAACAATLKEDPARIILEVGPGRAMSALSQANGVPANRVISALRHRDHAIADDEWFVLALGRLWATGVPVDWTPLWGEAARNRLPLPTYAFQSRRYFIEASAPRVDEGADLPMRREDLADWGWRPVWRQSAPDIEIGPDGRSVPTGAAINWLVFIDESGLGQAVVERLRAHGQSVVEVVAGDGYAELGPDRFQISPELGRRDVDLLIAALMLQNRLPDRVAHLWLADPRQTARAGSSLFHRHLELGFYNLLYLLQALGDEGAEKPLQLVVVTTGALAVTKEPVPFPENALAFGPVAVGPREFDWLTARLVDIDCAADMTAGFKDLADRLVEDLLASDGPRIAAWRGGRRFARSWVHAPLPEVDDHNEVPEGAVVLITGGLGGIGLTLGTDLARRRGARVALLGRTSLPPEAEWESLVGVDPASTLALRLAALRDLRSEGAEVITVTGDVADRESLAAAVSEIEQRLGPVEVLLHAAGHVDDGPLLTKTEREIEDVFAAKVHGSRALLDVFAARPLKLTVLFSSTSTTITPAGQVDYVAANKYLNALASAQPAAFGHTVAVNWGIWADTGMAAAALSRTTKQERSLVSGSPLLSTRIDQQSATSFEIILSADDWIIGEHRFRTSGHALLPGTGVLEIAAEAVAAVGGHAPYSLEDVTFLSPFALADGERRGLRINLVPEGDGQHFEILGTTSETGVRLRTARGRITGVEAPAVPRIEPAVLAARMPHEVADRGHPLRSAQEDVLDFGARWRVLRSYRLGKSEGLARLSLSEAGQADLAAGWILHPALMDIATGWAMELIEGWSPQSLWVPVSYERVIVRASLPAQVVSWVRNADRNHAEDGFARFDITIANPDGEVLVEAQGLTLRRISNAADVLSAAGRLVRDPAVGLEQDPGRRRLAHSLSQGISQERGPEAFRRALAARHNVIAVSSMDLSELRAEADAASRASASSNGTPGFERPDLKNAMVEPRNDLERALAGYWRELLGVSAVGVEDSFFDLGGHSLLAVRLFAMIRRNYGADLPISTLFEAPTIAQIAARLVAETGVDPTSDEQVDQRPRLVAVAPASRFTHLVPMNGGAPGPGLPFFIVAGMFGNVLNLRSLAQRLSADRPVYGLQARGLYGEDAPHESFADAAASCIREMRQVQPEGPWLIGGFSGGGLTALEIARQLAAEGEDIGRLILLDTPIPLRPVLSRRDRLLIRLGEMREQKGGFVGEYLRKRREWRSELRRRASGQAQLGAQSFHNDAIHAAFLAALPGFQMRVWDGPVTLYRPRLDRRWKVSRGRWVSTAREYVSADNDWGSWMPQLEVSEVPGDHDSMVLEPSVRILASRIAQQLKAVDALNSGSDPLLQGAA</sequence>
<evidence type="ECO:0000259" key="5">
    <source>
        <dbReference type="PROSITE" id="PS50075"/>
    </source>
</evidence>
<keyword evidence="2" id="KW-0597">Phosphoprotein</keyword>
<dbReference type="SMART" id="SM00825">
    <property type="entry name" value="PKS_KS"/>
    <property type="match status" value="1"/>
</dbReference>
<dbReference type="InterPro" id="IPR049490">
    <property type="entry name" value="C883_1060-like_KR_N"/>
</dbReference>
<dbReference type="InterPro" id="IPR057326">
    <property type="entry name" value="KR_dom"/>
</dbReference>
<dbReference type="Pfam" id="PF02801">
    <property type="entry name" value="Ketoacyl-synt_C"/>
    <property type="match status" value="1"/>
</dbReference>
<dbReference type="CDD" id="cd08953">
    <property type="entry name" value="KR_2_SDR_x"/>
    <property type="match status" value="1"/>
</dbReference>
<dbReference type="SMART" id="SM00827">
    <property type="entry name" value="PKS_AT"/>
    <property type="match status" value="1"/>
</dbReference>
<dbReference type="InterPro" id="IPR001227">
    <property type="entry name" value="Ac_transferase_dom_sf"/>
</dbReference>
<dbReference type="SUPFAM" id="SSF55048">
    <property type="entry name" value="Probable ACP-binding domain of malonyl-CoA ACP transacylase"/>
    <property type="match status" value="1"/>
</dbReference>
<dbReference type="Gene3D" id="3.30.70.3290">
    <property type="match status" value="1"/>
</dbReference>
<feature type="domain" description="Ketosynthase family 3 (KS3)" evidence="6">
    <location>
        <begin position="13"/>
        <end position="440"/>
    </location>
</feature>
<dbReference type="PROSITE" id="PS52019">
    <property type="entry name" value="PKS_MFAS_DH"/>
    <property type="match status" value="1"/>
</dbReference>
<dbReference type="PROSITE" id="PS52004">
    <property type="entry name" value="KS3_2"/>
    <property type="match status" value="1"/>
</dbReference>
<dbReference type="Gene3D" id="3.30.70.250">
    <property type="entry name" value="Malonyl-CoA ACP transacylase, ACP-binding"/>
    <property type="match status" value="1"/>
</dbReference>
<dbReference type="Pfam" id="PF00550">
    <property type="entry name" value="PP-binding"/>
    <property type="match status" value="1"/>
</dbReference>
<dbReference type="InterPro" id="IPR001031">
    <property type="entry name" value="Thioesterase"/>
</dbReference>
<dbReference type="InterPro" id="IPR042104">
    <property type="entry name" value="PKS_dehydratase_sf"/>
</dbReference>
<dbReference type="InterPro" id="IPR049900">
    <property type="entry name" value="PKS_mFAS_DH"/>
</dbReference>
<keyword evidence="9" id="KW-1185">Reference proteome</keyword>
<dbReference type="PROSITE" id="PS50075">
    <property type="entry name" value="CARRIER"/>
    <property type="match status" value="1"/>
</dbReference>
<dbReference type="InterPro" id="IPR016035">
    <property type="entry name" value="Acyl_Trfase/lysoPLipase"/>
</dbReference>
<feature type="region of interest" description="C-terminal hotdog fold" evidence="4">
    <location>
        <begin position="1516"/>
        <end position="1664"/>
    </location>
</feature>
<dbReference type="Gene3D" id="3.10.129.110">
    <property type="entry name" value="Polyketide synthase dehydratase"/>
    <property type="match status" value="1"/>
</dbReference>
<dbReference type="SMART" id="SM00826">
    <property type="entry name" value="PKS_DH"/>
    <property type="match status" value="1"/>
</dbReference>
<dbReference type="InterPro" id="IPR016036">
    <property type="entry name" value="Malonyl_transacylase_ACP-bd"/>
</dbReference>
<dbReference type="SUPFAM" id="SSF47336">
    <property type="entry name" value="ACP-like"/>
    <property type="match status" value="1"/>
</dbReference>
<accession>A0ABT4JA37</accession>
<dbReference type="Pfam" id="PF22621">
    <property type="entry name" value="CurL-like_PKS_C"/>
    <property type="match status" value="1"/>
</dbReference>
<dbReference type="PANTHER" id="PTHR43775">
    <property type="entry name" value="FATTY ACID SYNTHASE"/>
    <property type="match status" value="1"/>
</dbReference>
<dbReference type="InterPro" id="IPR020807">
    <property type="entry name" value="PKS_DH"/>
</dbReference>
<feature type="domain" description="Carrier" evidence="5">
    <location>
        <begin position="1757"/>
        <end position="1832"/>
    </location>
</feature>
<evidence type="ECO:0000256" key="1">
    <source>
        <dbReference type="ARBA" id="ARBA00022450"/>
    </source>
</evidence>
<dbReference type="Pfam" id="PF21394">
    <property type="entry name" value="Beta-ketacyl_N"/>
    <property type="match status" value="1"/>
</dbReference>
<gene>
    <name evidence="8" type="ORF">OU682_17085</name>
</gene>
<dbReference type="SMART" id="SM00822">
    <property type="entry name" value="PKS_KR"/>
    <property type="match status" value="1"/>
</dbReference>
<keyword evidence="1" id="KW-0596">Phosphopantetheine</keyword>
<dbReference type="InterPro" id="IPR049551">
    <property type="entry name" value="PKS_DH_C"/>
</dbReference>
<dbReference type="Gene3D" id="3.40.366.10">
    <property type="entry name" value="Malonyl-Coenzyme A Acyl Carrier Protein, domain 2"/>
    <property type="match status" value="1"/>
</dbReference>
<dbReference type="Proteomes" id="UP001149822">
    <property type="component" value="Unassembled WGS sequence"/>
</dbReference>
<evidence type="ECO:0000259" key="6">
    <source>
        <dbReference type="PROSITE" id="PS52004"/>
    </source>
</evidence>
<feature type="active site" description="Proton donor; for dehydratase activity" evidence="4">
    <location>
        <position position="1579"/>
    </location>
</feature>
<dbReference type="InterPro" id="IPR014043">
    <property type="entry name" value="Acyl_transferase_dom"/>
</dbReference>
<organism evidence="8 9">
    <name type="scientific">Paracoccus benzoatiresistens</name>
    <dbReference type="NCBI Taxonomy" id="2997341"/>
    <lineage>
        <taxon>Bacteria</taxon>
        <taxon>Pseudomonadati</taxon>
        <taxon>Pseudomonadota</taxon>
        <taxon>Alphaproteobacteria</taxon>
        <taxon>Rhodobacterales</taxon>
        <taxon>Paracoccaceae</taxon>
        <taxon>Paracoccus</taxon>
    </lineage>
</organism>
<dbReference type="InterPro" id="IPR018201">
    <property type="entry name" value="Ketoacyl_synth_AS"/>
</dbReference>
<dbReference type="InterPro" id="IPR020806">
    <property type="entry name" value="PKS_PP-bd"/>
</dbReference>
<reference evidence="8" key="1">
    <citation type="submission" date="2022-12" db="EMBL/GenBank/DDBJ databases">
        <title>Paracoccus sp. EF6 isolated from a lake water.</title>
        <authorList>
            <person name="Liu H."/>
        </authorList>
    </citation>
    <scope>NUCLEOTIDE SEQUENCE</scope>
    <source>
        <strain evidence="8">EF6</strain>
    </source>
</reference>
<dbReference type="SUPFAM" id="SSF51735">
    <property type="entry name" value="NAD(P)-binding Rossmann-fold domains"/>
    <property type="match status" value="2"/>
</dbReference>
<dbReference type="SUPFAM" id="SSF53474">
    <property type="entry name" value="alpha/beta-Hydrolases"/>
    <property type="match status" value="1"/>
</dbReference>
<evidence type="ECO:0000313" key="8">
    <source>
        <dbReference type="EMBL" id="MCZ0963326.1"/>
    </source>
</evidence>
<evidence type="ECO:0000259" key="7">
    <source>
        <dbReference type="PROSITE" id="PS52019"/>
    </source>
</evidence>
<dbReference type="SUPFAM" id="SSF53901">
    <property type="entry name" value="Thiolase-like"/>
    <property type="match status" value="1"/>
</dbReference>
<dbReference type="InterPro" id="IPR036291">
    <property type="entry name" value="NAD(P)-bd_dom_sf"/>
</dbReference>
<dbReference type="EMBL" id="JAPTYD010000034">
    <property type="protein sequence ID" value="MCZ0963326.1"/>
    <property type="molecule type" value="Genomic_DNA"/>
</dbReference>
<dbReference type="InterPro" id="IPR029058">
    <property type="entry name" value="AB_hydrolase_fold"/>
</dbReference>
<feature type="region of interest" description="N-terminal hotdog fold" evidence="4">
    <location>
        <begin position="1380"/>
        <end position="1502"/>
    </location>
</feature>